<evidence type="ECO:0000256" key="7">
    <source>
        <dbReference type="SAM" id="MobiDB-lite"/>
    </source>
</evidence>
<name>V5HM90_IXORI</name>
<dbReference type="EMBL" id="GANP01009755">
    <property type="protein sequence ID" value="JAB74713.1"/>
    <property type="molecule type" value="mRNA"/>
</dbReference>
<evidence type="ECO:0000256" key="2">
    <source>
        <dbReference type="ARBA" id="ARBA00022946"/>
    </source>
</evidence>
<proteinExistence type="evidence at transcript level"/>
<dbReference type="PANTHER" id="PTHR34260">
    <property type="entry name" value="UBIQUINOL-CYTOCHROME-C REDUCTASE COMPLEX ASSEMBLY FACTOR 2"/>
    <property type="match status" value="1"/>
</dbReference>
<reference evidence="8" key="1">
    <citation type="journal article" date="2015" name="Sci. Rep.">
        <title>Tissue- and time-dependent transcription in Ixodes ricinus salivary glands and midguts when blood feeding on the vertebrate host.</title>
        <authorList>
            <person name="Kotsyfakis M."/>
            <person name="Schwarz A."/>
            <person name="Erhart J."/>
            <person name="Ribeiro J.M."/>
        </authorList>
    </citation>
    <scope>NUCLEOTIDE SEQUENCE</scope>
    <source>
        <tissue evidence="8">Salivary gland and midgut</tissue>
    </source>
</reference>
<dbReference type="GO" id="GO:0042645">
    <property type="term" value="C:mitochondrial nucleoid"/>
    <property type="evidence" value="ECO:0007669"/>
    <property type="project" value="UniProtKB-SubCell"/>
</dbReference>
<evidence type="ECO:0000313" key="8">
    <source>
        <dbReference type="EMBL" id="JAB74713.1"/>
    </source>
</evidence>
<feature type="region of interest" description="Disordered" evidence="7">
    <location>
        <begin position="47"/>
        <end position="70"/>
    </location>
</feature>
<evidence type="ECO:0000256" key="6">
    <source>
        <dbReference type="ARBA" id="ARBA00032983"/>
    </source>
</evidence>
<evidence type="ECO:0000256" key="5">
    <source>
        <dbReference type="ARBA" id="ARBA00031206"/>
    </source>
</evidence>
<dbReference type="Pfam" id="PF20180">
    <property type="entry name" value="UQCC2_CBP6"/>
    <property type="match status" value="1"/>
</dbReference>
<dbReference type="AlphaFoldDB" id="V5HM90"/>
<comment type="subcellular location">
    <subcellularLocation>
        <location evidence="1">Mitochondrion matrix</location>
        <location evidence="1">Mitochondrion nucleoid</location>
    </subcellularLocation>
</comment>
<dbReference type="InterPro" id="IPR037698">
    <property type="entry name" value="UQCC2"/>
</dbReference>
<dbReference type="PANTHER" id="PTHR34260:SF1">
    <property type="entry name" value="UBIQUINOL-CYTOCHROME-C REDUCTASE COMPLEX ASSEMBLY FACTOR 2"/>
    <property type="match status" value="1"/>
</dbReference>
<keyword evidence="2" id="KW-0809">Transit peptide</keyword>
<sequence length="70" mass="8058">MAAASLYREYMKLCSVWHADTTRKGKCLGEFIRKRVAEEFRQSEHTVLRDPADCRSTPQEPPGDLVQHPL</sequence>
<keyword evidence="4" id="KW-1135">Mitochondrion nucleoid</keyword>
<evidence type="ECO:0000256" key="3">
    <source>
        <dbReference type="ARBA" id="ARBA00023128"/>
    </source>
</evidence>
<keyword evidence="3" id="KW-0496">Mitochondrion</keyword>
<evidence type="ECO:0000256" key="1">
    <source>
        <dbReference type="ARBA" id="ARBA00004436"/>
    </source>
</evidence>
<evidence type="ECO:0000256" key="4">
    <source>
        <dbReference type="ARBA" id="ARBA00023271"/>
    </source>
</evidence>
<accession>V5HM90</accession>
<protein>
    <recommendedName>
        <fullName evidence="6">Mitochondrial nucleoid factor 1</fullName>
    </recommendedName>
    <alternativeName>
        <fullName evidence="5">Mitochondrial protein M19</fullName>
    </alternativeName>
</protein>
<dbReference type="GO" id="GO:0034551">
    <property type="term" value="P:mitochondrial respiratory chain complex III assembly"/>
    <property type="evidence" value="ECO:0007669"/>
    <property type="project" value="TreeGrafter"/>
</dbReference>
<organism evidence="8">
    <name type="scientific">Ixodes ricinus</name>
    <name type="common">Common tick</name>
    <name type="synonym">Acarus ricinus</name>
    <dbReference type="NCBI Taxonomy" id="34613"/>
    <lineage>
        <taxon>Eukaryota</taxon>
        <taxon>Metazoa</taxon>
        <taxon>Ecdysozoa</taxon>
        <taxon>Arthropoda</taxon>
        <taxon>Chelicerata</taxon>
        <taxon>Arachnida</taxon>
        <taxon>Acari</taxon>
        <taxon>Parasitiformes</taxon>
        <taxon>Ixodida</taxon>
        <taxon>Ixodoidea</taxon>
        <taxon>Ixodidae</taxon>
        <taxon>Ixodinae</taxon>
        <taxon>Ixodes</taxon>
    </lineage>
</organism>